<reference evidence="1" key="1">
    <citation type="journal article" date="2014" name="Front. Microbiol.">
        <title>High frequency of phylogenetically diverse reductive dehalogenase-homologous genes in deep subseafloor sedimentary metagenomes.</title>
        <authorList>
            <person name="Kawai M."/>
            <person name="Futagami T."/>
            <person name="Toyoda A."/>
            <person name="Takaki Y."/>
            <person name="Nishi S."/>
            <person name="Hori S."/>
            <person name="Arai W."/>
            <person name="Tsubouchi T."/>
            <person name="Morono Y."/>
            <person name="Uchiyama I."/>
            <person name="Ito T."/>
            <person name="Fujiyama A."/>
            <person name="Inagaki F."/>
            <person name="Takami H."/>
        </authorList>
    </citation>
    <scope>NUCLEOTIDE SEQUENCE</scope>
    <source>
        <strain evidence="1">Expedition CK06-06</strain>
    </source>
</reference>
<comment type="caution">
    <text evidence="1">The sequence shown here is derived from an EMBL/GenBank/DDBJ whole genome shotgun (WGS) entry which is preliminary data.</text>
</comment>
<name>X1D456_9ZZZZ</name>
<organism evidence="1">
    <name type="scientific">marine sediment metagenome</name>
    <dbReference type="NCBI Taxonomy" id="412755"/>
    <lineage>
        <taxon>unclassified sequences</taxon>
        <taxon>metagenomes</taxon>
        <taxon>ecological metagenomes</taxon>
    </lineage>
</organism>
<accession>X1D456</accession>
<dbReference type="EMBL" id="BART01022983">
    <property type="protein sequence ID" value="GAH03040.1"/>
    <property type="molecule type" value="Genomic_DNA"/>
</dbReference>
<gene>
    <name evidence="1" type="ORF">S01H4_41947</name>
</gene>
<sequence>MPELTAGEIVRQARREPDFWGAAGRLARGEISKRGKLTQAQSNRL</sequence>
<protein>
    <submittedName>
        <fullName evidence="1">Uncharacterized protein</fullName>
    </submittedName>
</protein>
<dbReference type="AlphaFoldDB" id="X1D456"/>
<evidence type="ECO:0000313" key="1">
    <source>
        <dbReference type="EMBL" id="GAH03040.1"/>
    </source>
</evidence>
<proteinExistence type="predicted"/>
<feature type="non-terminal residue" evidence="1">
    <location>
        <position position="45"/>
    </location>
</feature>